<dbReference type="Proteomes" id="UP000828390">
    <property type="component" value="Unassembled WGS sequence"/>
</dbReference>
<reference evidence="1" key="1">
    <citation type="journal article" date="2019" name="bioRxiv">
        <title>The Genome of the Zebra Mussel, Dreissena polymorpha: A Resource for Invasive Species Research.</title>
        <authorList>
            <person name="McCartney M.A."/>
            <person name="Auch B."/>
            <person name="Kono T."/>
            <person name="Mallez S."/>
            <person name="Zhang Y."/>
            <person name="Obille A."/>
            <person name="Becker A."/>
            <person name="Abrahante J.E."/>
            <person name="Garbe J."/>
            <person name="Badalamenti J.P."/>
            <person name="Herman A."/>
            <person name="Mangelson H."/>
            <person name="Liachko I."/>
            <person name="Sullivan S."/>
            <person name="Sone E.D."/>
            <person name="Koren S."/>
            <person name="Silverstein K.A.T."/>
            <person name="Beckman K.B."/>
            <person name="Gohl D.M."/>
        </authorList>
    </citation>
    <scope>NUCLEOTIDE SEQUENCE</scope>
    <source>
        <strain evidence="1">Duluth1</strain>
        <tissue evidence="1">Whole animal</tissue>
    </source>
</reference>
<name>A0A9D4MN35_DREPO</name>
<reference evidence="1" key="2">
    <citation type="submission" date="2020-11" db="EMBL/GenBank/DDBJ databases">
        <authorList>
            <person name="McCartney M.A."/>
            <person name="Auch B."/>
            <person name="Kono T."/>
            <person name="Mallez S."/>
            <person name="Becker A."/>
            <person name="Gohl D.M."/>
            <person name="Silverstein K.A.T."/>
            <person name="Koren S."/>
            <person name="Bechman K.B."/>
            <person name="Herman A."/>
            <person name="Abrahante J.E."/>
            <person name="Garbe J."/>
        </authorList>
    </citation>
    <scope>NUCLEOTIDE SEQUENCE</scope>
    <source>
        <strain evidence="1">Duluth1</strain>
        <tissue evidence="1">Whole animal</tissue>
    </source>
</reference>
<gene>
    <name evidence="1" type="ORF">DPMN_003031</name>
</gene>
<keyword evidence="2" id="KW-1185">Reference proteome</keyword>
<dbReference type="AlphaFoldDB" id="A0A9D4MN35"/>
<dbReference type="EMBL" id="JAIWYP010000001">
    <property type="protein sequence ID" value="KAH3879130.1"/>
    <property type="molecule type" value="Genomic_DNA"/>
</dbReference>
<organism evidence="1 2">
    <name type="scientific">Dreissena polymorpha</name>
    <name type="common">Zebra mussel</name>
    <name type="synonym">Mytilus polymorpha</name>
    <dbReference type="NCBI Taxonomy" id="45954"/>
    <lineage>
        <taxon>Eukaryota</taxon>
        <taxon>Metazoa</taxon>
        <taxon>Spiralia</taxon>
        <taxon>Lophotrochozoa</taxon>
        <taxon>Mollusca</taxon>
        <taxon>Bivalvia</taxon>
        <taxon>Autobranchia</taxon>
        <taxon>Heteroconchia</taxon>
        <taxon>Euheterodonta</taxon>
        <taxon>Imparidentia</taxon>
        <taxon>Neoheterodontei</taxon>
        <taxon>Myida</taxon>
        <taxon>Dreissenoidea</taxon>
        <taxon>Dreissenidae</taxon>
        <taxon>Dreissena</taxon>
    </lineage>
</organism>
<protein>
    <submittedName>
        <fullName evidence="1">Uncharacterized protein</fullName>
    </submittedName>
</protein>
<evidence type="ECO:0000313" key="1">
    <source>
        <dbReference type="EMBL" id="KAH3879130.1"/>
    </source>
</evidence>
<sequence>MMMIYNMMYMYDDNKDKNDDEGYDDDINYVYADDGGDHVRMMMSVIRGDADVGDTKEDGICAI</sequence>
<evidence type="ECO:0000313" key="2">
    <source>
        <dbReference type="Proteomes" id="UP000828390"/>
    </source>
</evidence>
<comment type="caution">
    <text evidence="1">The sequence shown here is derived from an EMBL/GenBank/DDBJ whole genome shotgun (WGS) entry which is preliminary data.</text>
</comment>
<proteinExistence type="predicted"/>
<accession>A0A9D4MN35</accession>